<proteinExistence type="inferred from homology"/>
<dbReference type="EMBL" id="JAJAGQ010000008">
    <property type="protein sequence ID" value="KAJ8555357.1"/>
    <property type="molecule type" value="Genomic_DNA"/>
</dbReference>
<evidence type="ECO:0000256" key="2">
    <source>
        <dbReference type="ARBA" id="ARBA00022559"/>
    </source>
</evidence>
<evidence type="ECO:0000313" key="5">
    <source>
        <dbReference type="Proteomes" id="UP001152561"/>
    </source>
</evidence>
<dbReference type="InterPro" id="IPR036249">
    <property type="entry name" value="Thioredoxin-like_sf"/>
</dbReference>
<dbReference type="GO" id="GO:0004601">
    <property type="term" value="F:peroxidase activity"/>
    <property type="evidence" value="ECO:0007669"/>
    <property type="project" value="UniProtKB-KW"/>
</dbReference>
<dbReference type="GO" id="GO:0005829">
    <property type="term" value="C:cytosol"/>
    <property type="evidence" value="ECO:0007669"/>
    <property type="project" value="TreeGrafter"/>
</dbReference>
<dbReference type="Proteomes" id="UP001152561">
    <property type="component" value="Unassembled WGS sequence"/>
</dbReference>
<dbReference type="OrthoDB" id="446890at2759"/>
<dbReference type="GO" id="GO:0006979">
    <property type="term" value="P:response to oxidative stress"/>
    <property type="evidence" value="ECO:0007669"/>
    <property type="project" value="InterPro"/>
</dbReference>
<dbReference type="SUPFAM" id="SSF52833">
    <property type="entry name" value="Thioredoxin-like"/>
    <property type="match status" value="1"/>
</dbReference>
<dbReference type="PANTHER" id="PTHR11592:SF96">
    <property type="entry name" value="PHOSPHOLIPID HYDROPEROXIDE GLUTATHIONE PEROXIDASE ISOFORM X1-RELATED"/>
    <property type="match status" value="1"/>
</dbReference>
<comment type="caution">
    <text evidence="4">The sequence shown here is derived from an EMBL/GenBank/DDBJ whole genome shotgun (WGS) entry which is preliminary data.</text>
</comment>
<dbReference type="Gene3D" id="3.40.30.10">
    <property type="entry name" value="Glutaredoxin"/>
    <property type="match status" value="1"/>
</dbReference>
<dbReference type="PANTHER" id="PTHR11592">
    <property type="entry name" value="GLUTATHIONE PEROXIDASE"/>
    <property type="match status" value="1"/>
</dbReference>
<evidence type="ECO:0000256" key="1">
    <source>
        <dbReference type="ARBA" id="ARBA00006926"/>
    </source>
</evidence>
<dbReference type="AlphaFoldDB" id="A0A9Q1MD10"/>
<evidence type="ECO:0000313" key="4">
    <source>
        <dbReference type="EMBL" id="KAJ8555357.1"/>
    </source>
</evidence>
<sequence length="247" mass="27966">MSSMVVSSPLNALSLSKLRINSKHSSSPSKALCILSNKISFESSSKSSFMHGDFTFSSPNFSTFVSKSPSLNIITAQTSPLGEHIIYDFQAKEKRTGVSLSCFREKVVMIVNIPEQGSLWTESQYELLHYLYDNYKSQGFEIAAFLYDKKETNKAGYKYARKAPPAGKQHISVARFRVFDKVKLNGRRAHPLFVHLRSKFDKGEAIKTEFQKFLVDRNGVPYKSFGLDTPRHVIEEEVKHLLLEDAV</sequence>
<dbReference type="InterPro" id="IPR000889">
    <property type="entry name" value="Glutathione_peroxidase"/>
</dbReference>
<accession>A0A9Q1MD10</accession>
<name>A0A9Q1MD10_9SOLA</name>
<protein>
    <submittedName>
        <fullName evidence="4">Uncharacterized protein</fullName>
    </submittedName>
</protein>
<organism evidence="4 5">
    <name type="scientific">Anisodus acutangulus</name>
    <dbReference type="NCBI Taxonomy" id="402998"/>
    <lineage>
        <taxon>Eukaryota</taxon>
        <taxon>Viridiplantae</taxon>
        <taxon>Streptophyta</taxon>
        <taxon>Embryophyta</taxon>
        <taxon>Tracheophyta</taxon>
        <taxon>Spermatophyta</taxon>
        <taxon>Magnoliopsida</taxon>
        <taxon>eudicotyledons</taxon>
        <taxon>Gunneridae</taxon>
        <taxon>Pentapetalae</taxon>
        <taxon>asterids</taxon>
        <taxon>lamiids</taxon>
        <taxon>Solanales</taxon>
        <taxon>Solanaceae</taxon>
        <taxon>Solanoideae</taxon>
        <taxon>Hyoscyameae</taxon>
        <taxon>Anisodus</taxon>
    </lineage>
</organism>
<gene>
    <name evidence="4" type="ORF">K7X08_012853</name>
</gene>
<keyword evidence="5" id="KW-1185">Reference proteome</keyword>
<reference evidence="5" key="1">
    <citation type="journal article" date="2023" name="Proc. Natl. Acad. Sci. U.S.A.">
        <title>Genomic and structural basis for evolution of tropane alkaloid biosynthesis.</title>
        <authorList>
            <person name="Wanga Y.-J."/>
            <person name="Taina T."/>
            <person name="Yua J.-Y."/>
            <person name="Lia J."/>
            <person name="Xua B."/>
            <person name="Chenc J."/>
            <person name="D'Auriad J.C."/>
            <person name="Huanga J.-P."/>
            <person name="Huanga S.-X."/>
        </authorList>
    </citation>
    <scope>NUCLEOTIDE SEQUENCE [LARGE SCALE GENOMIC DNA]</scope>
    <source>
        <strain evidence="5">cv. KIB-2019</strain>
    </source>
</reference>
<keyword evidence="2" id="KW-0575">Peroxidase</keyword>
<comment type="similarity">
    <text evidence="1">Belongs to the glutathione peroxidase family.</text>
</comment>
<keyword evidence="3" id="KW-0560">Oxidoreductase</keyword>
<dbReference type="PROSITE" id="PS51355">
    <property type="entry name" value="GLUTATHIONE_PEROXID_3"/>
    <property type="match status" value="1"/>
</dbReference>
<dbReference type="Pfam" id="PF00255">
    <property type="entry name" value="GSHPx"/>
    <property type="match status" value="1"/>
</dbReference>
<evidence type="ECO:0000256" key="3">
    <source>
        <dbReference type="ARBA" id="ARBA00023002"/>
    </source>
</evidence>